<protein>
    <submittedName>
        <fullName evidence="3">Uncharacterized protein</fullName>
    </submittedName>
</protein>
<evidence type="ECO:0000256" key="2">
    <source>
        <dbReference type="SAM" id="SignalP"/>
    </source>
</evidence>
<dbReference type="Proteomes" id="UP001363151">
    <property type="component" value="Unassembled WGS sequence"/>
</dbReference>
<sequence>MARPMAFNLVQILCLARSSSALVFRAAPRPRLGLARPATNAEWLEACATSGVVSYTDFGIRLAASTPAEAAPAEKPATEESATEAAPAEEPAEAAPEAPTTTIAPPPNLSESVLADFTERSERNLEVARLQTQLERSQLRRKQVEEVVGEELAALRFQLEREVAAEEDRSRSAGALKAQLEAAKRTKADNCAREEQLLVQLQDVAQRTEEAAVAASLAAAIETKAGLVAIELLLIDDVAECVAAVAKEESEIDKRIAAMRTTLASLPAADDADALRLYSWSQVEALQEELRLGALAIAETEASVAALRQRINDALDQRDAVIGSAPVLGVAAPEPPKPAPRDRDGVAVLDLESLDEAGLKDAVASSASATASSFAALGKSLLAFGGAVAASGDAKDARKLLGAASNSTRALGGKLGAAGDADFAQDQAAALAKDTAADLGATATALGGAAAKMAAAAKDAADTADLAGSALDAFTALGNTAASAGLLAFKAAKKQLDK</sequence>
<comment type="caution">
    <text evidence="3">The sequence shown here is derived from an EMBL/GenBank/DDBJ whole genome shotgun (WGS) entry which is preliminary data.</text>
</comment>
<gene>
    <name evidence="3" type="ORF">SO694_00092027</name>
</gene>
<evidence type="ECO:0000256" key="1">
    <source>
        <dbReference type="SAM" id="MobiDB-lite"/>
    </source>
</evidence>
<feature type="region of interest" description="Disordered" evidence="1">
    <location>
        <begin position="67"/>
        <end position="109"/>
    </location>
</feature>
<keyword evidence="4" id="KW-1185">Reference proteome</keyword>
<reference evidence="3 4" key="1">
    <citation type="submission" date="2024-03" db="EMBL/GenBank/DDBJ databases">
        <title>Aureococcus anophagefferens CCMP1851 and Kratosvirus quantuckense: Draft genome of a second virus-susceptible host strain in the model system.</title>
        <authorList>
            <person name="Chase E."/>
            <person name="Truchon A.R."/>
            <person name="Schepens W."/>
            <person name="Wilhelm S.W."/>
        </authorList>
    </citation>
    <scope>NUCLEOTIDE SEQUENCE [LARGE SCALE GENOMIC DNA]</scope>
    <source>
        <strain evidence="3 4">CCMP1851</strain>
    </source>
</reference>
<keyword evidence="2" id="KW-0732">Signal</keyword>
<evidence type="ECO:0000313" key="3">
    <source>
        <dbReference type="EMBL" id="KAK7236803.1"/>
    </source>
</evidence>
<feature type="signal peptide" evidence="2">
    <location>
        <begin position="1"/>
        <end position="21"/>
    </location>
</feature>
<feature type="compositionally biased region" description="Low complexity" evidence="1">
    <location>
        <begin position="67"/>
        <end position="103"/>
    </location>
</feature>
<proteinExistence type="predicted"/>
<organism evidence="3 4">
    <name type="scientific">Aureococcus anophagefferens</name>
    <name type="common">Harmful bloom alga</name>
    <dbReference type="NCBI Taxonomy" id="44056"/>
    <lineage>
        <taxon>Eukaryota</taxon>
        <taxon>Sar</taxon>
        <taxon>Stramenopiles</taxon>
        <taxon>Ochrophyta</taxon>
        <taxon>Pelagophyceae</taxon>
        <taxon>Pelagomonadales</taxon>
        <taxon>Pelagomonadaceae</taxon>
        <taxon>Aureococcus</taxon>
    </lineage>
</organism>
<accession>A0ABR1FRQ7</accession>
<evidence type="ECO:0000313" key="4">
    <source>
        <dbReference type="Proteomes" id="UP001363151"/>
    </source>
</evidence>
<dbReference type="EMBL" id="JBBJCI010000256">
    <property type="protein sequence ID" value="KAK7236803.1"/>
    <property type="molecule type" value="Genomic_DNA"/>
</dbReference>
<feature type="chain" id="PRO_5045084481" evidence="2">
    <location>
        <begin position="22"/>
        <end position="498"/>
    </location>
</feature>
<name>A0ABR1FRQ7_AURAN</name>